<dbReference type="Proteomes" id="UP001465668">
    <property type="component" value="Unassembled WGS sequence"/>
</dbReference>
<gene>
    <name evidence="3" type="ORF">SCAR479_12430</name>
</gene>
<evidence type="ECO:0000313" key="3">
    <source>
        <dbReference type="EMBL" id="KAK9770870.1"/>
    </source>
</evidence>
<dbReference type="EMBL" id="JARVKM010000084">
    <property type="protein sequence ID" value="KAK9770870.1"/>
    <property type="molecule type" value="Genomic_DNA"/>
</dbReference>
<dbReference type="InterPro" id="IPR001950">
    <property type="entry name" value="SUI1"/>
</dbReference>
<name>A0ABR2XAV7_9PEZI</name>
<dbReference type="InterPro" id="IPR036877">
    <property type="entry name" value="SUI1_dom_sf"/>
</dbReference>
<proteinExistence type="predicted"/>
<dbReference type="Pfam" id="PF17832">
    <property type="entry name" value="Pre-PUA"/>
    <property type="match status" value="1"/>
</dbReference>
<feature type="compositionally biased region" description="Basic and acidic residues" evidence="1">
    <location>
        <begin position="322"/>
        <end position="345"/>
    </location>
</feature>
<dbReference type="InterPro" id="IPR057429">
    <property type="entry name" value="WH_eIF2D"/>
</dbReference>
<feature type="region of interest" description="Disordered" evidence="1">
    <location>
        <begin position="1"/>
        <end position="101"/>
    </location>
</feature>
<keyword evidence="4" id="KW-1185">Reference proteome</keyword>
<dbReference type="PANTHER" id="PTHR12217">
    <property type="entry name" value="EUKARYOTIC TRANSLATION INITIATION FACTOR 2D"/>
    <property type="match status" value="1"/>
</dbReference>
<protein>
    <submittedName>
        <fullName evidence="3">SUI1 domain-containing protein</fullName>
    </submittedName>
</protein>
<dbReference type="Gene3D" id="3.30.780.10">
    <property type="entry name" value="SUI1-like domain"/>
    <property type="match status" value="1"/>
</dbReference>
<dbReference type="InterPro" id="IPR039757">
    <property type="entry name" value="EIF2D"/>
</dbReference>
<dbReference type="InterPro" id="IPR039759">
    <property type="entry name" value="eIF2D_SUI1"/>
</dbReference>
<evidence type="ECO:0000256" key="1">
    <source>
        <dbReference type="SAM" id="MobiDB-lite"/>
    </source>
</evidence>
<feature type="region of interest" description="Disordered" evidence="1">
    <location>
        <begin position="319"/>
        <end position="352"/>
    </location>
</feature>
<sequence length="1019" mass="112176">MDTPASDGGTNTSRPSLPAAKGSPAPKLPVKRPLEGAQNDGLFAPYEKPMRGSQSPKRVRVAKNESSGLPATPRIKSEDGVSPSISKSQAQRKTASRSHYPPAEAMNNWAFNLQTTAIEINKRDTVLGIVYPIELTERLVAAENSALANVNDRGLKRKNQELSKYPFPIYLVKLEKNTESPFREVKETFFDLKKANAYAMLHFRAWVARRFPVLPTTPHEQEFSTSKPRIEQRTWWQQCGSAWVMEEWSIRDLGRLGWFINGDGGVVLSAHMPSTNKQMTRTGKFGHAKLNIVKGRLTKKPCPGELVISDNMRSFSGLVGRQADREKNKENRQQELRDGPKEWALERPSISPPPSEWAPLLSIVHYAAATAESFNDFGILSLKMFKKRPEIKNLSPLRSSDRRKLADQIIQDYEIQVPSQDPPGEDATTPHTTVSSLRNSLLPESTSSARFTTTSGPSQSLVSGTLYVGTHADQEERILWFQHGKNAKLIPTVYTLWQNPNIVPLLHTPEFVVEEKLSHGSDLMIPGLVKASSASWDPRAIKGAVVAVAGISKDTVPLWVGTCDIDVAKLGDDLRGQKGIAVKGLHWAGDELWSWKIVGSGGREAPDSVEGWKGLTEDISVAVGEVDLQDDDDAHDDDGGAPLAKTLDGNKIRVEDLVDEAEEHEPTTKEVDDAFNQAFLYAVHKAKANGSAPHHGFDFPIQPSFLISNMIQPNLRLQNQHYNIKKTSWKNAKKFIKHLDKDKLLKSKDRSGGETVILDIDFNDAKVTGFRPYPLPKPKTNNTQAAQSQGQPSGPSSSNDPSVGQKITIQSVYRASSKLVPTLLPSKTEFYSAQQVSSALKSYIEQHPDLGGQGASSIKLDPFIANNILGSNPSVEDNRAIAAGRIARGTLQRRILEDTHLCQPYHMIVRTPSAAEPKPKAGPAPQIHVTVEKRTGTKVVTKVWNLEPFFIDPQLLTPELQKKCAGSASAGQLTGGKPGLLEVVVQGDQRKVLISDVLAKRGIDAKWVDVVDKTKSKKK</sequence>
<organism evidence="3 4">
    <name type="scientific">Seiridium cardinale</name>
    <dbReference type="NCBI Taxonomy" id="138064"/>
    <lineage>
        <taxon>Eukaryota</taxon>
        <taxon>Fungi</taxon>
        <taxon>Dikarya</taxon>
        <taxon>Ascomycota</taxon>
        <taxon>Pezizomycotina</taxon>
        <taxon>Sordariomycetes</taxon>
        <taxon>Xylariomycetidae</taxon>
        <taxon>Amphisphaeriales</taxon>
        <taxon>Sporocadaceae</taxon>
        <taxon>Seiridium</taxon>
    </lineage>
</organism>
<feature type="domain" description="SUI1" evidence="2">
    <location>
        <begin position="927"/>
        <end position="1001"/>
    </location>
</feature>
<dbReference type="InterPro" id="IPR048248">
    <property type="entry name" value="PUA_eIF2d-like"/>
</dbReference>
<dbReference type="PANTHER" id="PTHR12217:SF4">
    <property type="entry name" value="EUKARYOTIC TRANSLATION INITIATION FACTOR 2D"/>
    <property type="match status" value="1"/>
</dbReference>
<evidence type="ECO:0000259" key="2">
    <source>
        <dbReference type="PROSITE" id="PS50296"/>
    </source>
</evidence>
<dbReference type="SUPFAM" id="SSF55159">
    <property type="entry name" value="eIF1-like"/>
    <property type="match status" value="1"/>
</dbReference>
<dbReference type="InterPro" id="IPR041366">
    <property type="entry name" value="Pre-PUA"/>
</dbReference>
<dbReference type="SUPFAM" id="SSF88697">
    <property type="entry name" value="PUA domain-like"/>
    <property type="match status" value="1"/>
</dbReference>
<dbReference type="CDD" id="cd11608">
    <property type="entry name" value="eIF2D_C"/>
    <property type="match status" value="1"/>
</dbReference>
<evidence type="ECO:0000313" key="4">
    <source>
        <dbReference type="Proteomes" id="UP001465668"/>
    </source>
</evidence>
<feature type="region of interest" description="Disordered" evidence="1">
    <location>
        <begin position="771"/>
        <end position="804"/>
    </location>
</feature>
<dbReference type="InterPro" id="IPR015947">
    <property type="entry name" value="PUA-like_sf"/>
</dbReference>
<dbReference type="Gene3D" id="3.10.400.20">
    <property type="match status" value="1"/>
</dbReference>
<comment type="caution">
    <text evidence="3">The sequence shown here is derived from an EMBL/GenBank/DDBJ whole genome shotgun (WGS) entry which is preliminary data.</text>
</comment>
<dbReference type="Pfam" id="PF01253">
    <property type="entry name" value="SUI1"/>
    <property type="match status" value="1"/>
</dbReference>
<feature type="compositionally biased region" description="Polar residues" evidence="1">
    <location>
        <begin position="83"/>
        <end position="93"/>
    </location>
</feature>
<feature type="compositionally biased region" description="Low complexity" evidence="1">
    <location>
        <begin position="784"/>
        <end position="798"/>
    </location>
</feature>
<dbReference type="PROSITE" id="PS50296">
    <property type="entry name" value="SUI1"/>
    <property type="match status" value="1"/>
</dbReference>
<reference evidence="3 4" key="1">
    <citation type="submission" date="2024-02" db="EMBL/GenBank/DDBJ databases">
        <title>First draft genome assembly of two strains of Seiridium cardinale.</title>
        <authorList>
            <person name="Emiliani G."/>
            <person name="Scali E."/>
        </authorList>
    </citation>
    <scope>NUCLEOTIDE SEQUENCE [LARGE SCALE GENOMIC DNA]</scope>
    <source>
        <strain evidence="3 4">BM-138-000479</strain>
    </source>
</reference>
<dbReference type="Pfam" id="PF26292">
    <property type="entry name" value="PUA_elF2D"/>
    <property type="match status" value="1"/>
</dbReference>
<dbReference type="Pfam" id="PF25304">
    <property type="entry name" value="WHD_eIF2D"/>
    <property type="match status" value="1"/>
</dbReference>
<accession>A0ABR2XAV7</accession>